<feature type="compositionally biased region" description="Gly residues" evidence="1">
    <location>
        <begin position="57"/>
        <end position="68"/>
    </location>
</feature>
<feature type="region of interest" description="Disordered" evidence="1">
    <location>
        <begin position="1"/>
        <end position="81"/>
    </location>
</feature>
<keyword evidence="3" id="KW-1185">Reference proteome</keyword>
<evidence type="ECO:0000313" key="3">
    <source>
        <dbReference type="Proteomes" id="UP000195402"/>
    </source>
</evidence>
<reference evidence="2 3" key="1">
    <citation type="journal article" date="2017" name="Mol. Plant">
        <title>The Genome of Medicinal Plant Macleaya cordata Provides New Insights into Benzylisoquinoline Alkaloids Metabolism.</title>
        <authorList>
            <person name="Liu X."/>
            <person name="Liu Y."/>
            <person name="Huang P."/>
            <person name="Ma Y."/>
            <person name="Qing Z."/>
            <person name="Tang Q."/>
            <person name="Cao H."/>
            <person name="Cheng P."/>
            <person name="Zheng Y."/>
            <person name="Yuan Z."/>
            <person name="Zhou Y."/>
            <person name="Liu J."/>
            <person name="Tang Z."/>
            <person name="Zhuo Y."/>
            <person name="Zhang Y."/>
            <person name="Yu L."/>
            <person name="Huang J."/>
            <person name="Yang P."/>
            <person name="Peng Q."/>
            <person name="Zhang J."/>
            <person name="Jiang W."/>
            <person name="Zhang Z."/>
            <person name="Lin K."/>
            <person name="Ro D.K."/>
            <person name="Chen X."/>
            <person name="Xiong X."/>
            <person name="Shang Y."/>
            <person name="Huang S."/>
            <person name="Zeng J."/>
        </authorList>
    </citation>
    <scope>NUCLEOTIDE SEQUENCE [LARGE SCALE GENOMIC DNA]</scope>
    <source>
        <strain evidence="3">cv. BLH2017</strain>
        <tissue evidence="2">Root</tissue>
    </source>
</reference>
<sequence length="171" mass="18641">MGKRNVIVLSSSSSSSSDNEDVNNNHSRSANSISSKSRAKSRRSLPLLNKKKKKSSSGGGGGGGGGGSKRSRRLPDSRSLFSTDSLRTAEVDFDSFCEGFYEGFQGLTEVPVKDKDLQFHTGIIFMALEYSLQEDQHPLITAIDILLVEHLKSSASKSVLHHCFPRIPRVN</sequence>
<protein>
    <submittedName>
        <fullName evidence="2">Uncharacterized protein</fullName>
    </submittedName>
</protein>
<evidence type="ECO:0000313" key="2">
    <source>
        <dbReference type="EMBL" id="OVA19836.1"/>
    </source>
</evidence>
<feature type="compositionally biased region" description="Basic residues" evidence="1">
    <location>
        <begin position="37"/>
        <end position="55"/>
    </location>
</feature>
<feature type="compositionally biased region" description="Low complexity" evidence="1">
    <location>
        <begin position="24"/>
        <end position="36"/>
    </location>
</feature>
<gene>
    <name evidence="2" type="ORF">BVC80_1689g24</name>
</gene>
<proteinExistence type="predicted"/>
<dbReference type="EMBL" id="MVGT01000169">
    <property type="protein sequence ID" value="OVA19836.1"/>
    <property type="molecule type" value="Genomic_DNA"/>
</dbReference>
<accession>A0A200RAY9</accession>
<comment type="caution">
    <text evidence="2">The sequence shown here is derived from an EMBL/GenBank/DDBJ whole genome shotgun (WGS) entry which is preliminary data.</text>
</comment>
<dbReference type="AlphaFoldDB" id="A0A200RAY9"/>
<evidence type="ECO:0000256" key="1">
    <source>
        <dbReference type="SAM" id="MobiDB-lite"/>
    </source>
</evidence>
<organism evidence="2 3">
    <name type="scientific">Macleaya cordata</name>
    <name type="common">Five-seeded plume-poppy</name>
    <name type="synonym">Bocconia cordata</name>
    <dbReference type="NCBI Taxonomy" id="56857"/>
    <lineage>
        <taxon>Eukaryota</taxon>
        <taxon>Viridiplantae</taxon>
        <taxon>Streptophyta</taxon>
        <taxon>Embryophyta</taxon>
        <taxon>Tracheophyta</taxon>
        <taxon>Spermatophyta</taxon>
        <taxon>Magnoliopsida</taxon>
        <taxon>Ranunculales</taxon>
        <taxon>Papaveraceae</taxon>
        <taxon>Papaveroideae</taxon>
        <taxon>Macleaya</taxon>
    </lineage>
</organism>
<dbReference type="InParanoid" id="A0A200RAY9"/>
<name>A0A200RAY9_MACCD</name>
<dbReference type="Proteomes" id="UP000195402">
    <property type="component" value="Unassembled WGS sequence"/>
</dbReference>